<feature type="transmembrane region" description="Helical" evidence="1">
    <location>
        <begin position="243"/>
        <end position="262"/>
    </location>
</feature>
<evidence type="ECO:0000256" key="1">
    <source>
        <dbReference type="SAM" id="Phobius"/>
    </source>
</evidence>
<feature type="transmembrane region" description="Helical" evidence="1">
    <location>
        <begin position="174"/>
        <end position="193"/>
    </location>
</feature>
<comment type="caution">
    <text evidence="2">The sequence shown here is derived from an EMBL/GenBank/DDBJ whole genome shotgun (WGS) entry which is preliminary data.</text>
</comment>
<dbReference type="Proteomes" id="UP001456307">
    <property type="component" value="Unassembled WGS sequence"/>
</dbReference>
<keyword evidence="1" id="KW-0812">Transmembrane</keyword>
<keyword evidence="1" id="KW-1133">Transmembrane helix</keyword>
<evidence type="ECO:0008006" key="4">
    <source>
        <dbReference type="Google" id="ProtNLM"/>
    </source>
</evidence>
<dbReference type="EMBL" id="JBCNVT010000001">
    <property type="protein sequence ID" value="MEO5286240.1"/>
    <property type="molecule type" value="Genomic_DNA"/>
</dbReference>
<gene>
    <name evidence="2" type="ORF">AAVZ08_06495</name>
</gene>
<feature type="transmembrane region" description="Helical" evidence="1">
    <location>
        <begin position="12"/>
        <end position="37"/>
    </location>
</feature>
<dbReference type="InterPro" id="IPR051784">
    <property type="entry name" value="Nod_factor_ABC_transporter"/>
</dbReference>
<keyword evidence="1" id="KW-0472">Membrane</keyword>
<sequence length="268" mass="30067">MFKLIYRNLLLYYKSISNVFFSFLGMLISLVIYIFFLKNNLVDSLNNVPNAAKMVDTWMVAGLISIVAITSPLSAFAQKVEDKDSKGLYDILINSRFSLYKVNILYIFTAIIEGMISTIIFSGICYAYLISQYKYELTVDNLIIIILYIVCLVLFASSLFSIITLFINSTSFSSLSAIVGTLAGFLSGSYIVIGSLPKTVQNILKYWPGFEIAGLLRNRLMPLSNNVPSTVSKSLGVVKDNQSLISIFMLIFAFFIIENIFIKLKKVL</sequence>
<dbReference type="PANTHER" id="PTHR43229:SF2">
    <property type="entry name" value="NODULATION PROTEIN J"/>
    <property type="match status" value="1"/>
</dbReference>
<reference evidence="2 3" key="1">
    <citation type="submission" date="2024-04" db="EMBL/GenBank/DDBJ databases">
        <title>Limosilactobacillus allomucosae sp. nov., a novel species isolated from wild boar faecal samples as potential probiotics for domestic pigs.</title>
        <authorList>
            <person name="Chen B."/>
        </authorList>
    </citation>
    <scope>NUCLEOTIDE SEQUENCE [LARGE SCALE GENOMIC DNA]</scope>
    <source>
        <strain evidence="2 3">WILCCON 0055</strain>
    </source>
</reference>
<dbReference type="RefSeq" id="WP_347985466.1">
    <property type="nucleotide sequence ID" value="NZ_JBCNVT010000001.1"/>
</dbReference>
<feature type="transmembrane region" description="Helical" evidence="1">
    <location>
        <begin position="57"/>
        <end position="77"/>
    </location>
</feature>
<feature type="transmembrane region" description="Helical" evidence="1">
    <location>
        <begin position="104"/>
        <end position="130"/>
    </location>
</feature>
<feature type="transmembrane region" description="Helical" evidence="1">
    <location>
        <begin position="142"/>
        <end position="167"/>
    </location>
</feature>
<protein>
    <recommendedName>
        <fullName evidence="4">ABC transporter permease</fullName>
    </recommendedName>
</protein>
<dbReference type="PANTHER" id="PTHR43229">
    <property type="entry name" value="NODULATION PROTEIN J"/>
    <property type="match status" value="1"/>
</dbReference>
<evidence type="ECO:0000313" key="3">
    <source>
        <dbReference type="Proteomes" id="UP001456307"/>
    </source>
</evidence>
<proteinExistence type="predicted"/>
<accession>A0ABV0I4Z2</accession>
<organism evidence="2 3">
    <name type="scientific">Limosilactobacillus allomucosae</name>
    <dbReference type="NCBI Taxonomy" id="3142938"/>
    <lineage>
        <taxon>Bacteria</taxon>
        <taxon>Bacillati</taxon>
        <taxon>Bacillota</taxon>
        <taxon>Bacilli</taxon>
        <taxon>Lactobacillales</taxon>
        <taxon>Lactobacillaceae</taxon>
        <taxon>Limosilactobacillus</taxon>
    </lineage>
</organism>
<keyword evidence="3" id="KW-1185">Reference proteome</keyword>
<evidence type="ECO:0000313" key="2">
    <source>
        <dbReference type="EMBL" id="MEO5286240.1"/>
    </source>
</evidence>
<name>A0ABV0I4Z2_9LACO</name>